<dbReference type="EMBL" id="FTOH01000002">
    <property type="protein sequence ID" value="SIS56714.1"/>
    <property type="molecule type" value="Genomic_DNA"/>
</dbReference>
<dbReference type="PANTHER" id="PTHR17490:SF18">
    <property type="entry name" value="THREONYLCARBAMOYL-AMP SYNTHASE"/>
    <property type="match status" value="1"/>
</dbReference>
<evidence type="ECO:0000256" key="2">
    <source>
        <dbReference type="ARBA" id="ARBA00022490"/>
    </source>
</evidence>
<dbReference type="InterPro" id="IPR017945">
    <property type="entry name" value="DHBP_synth_RibB-like_a/b_dom"/>
</dbReference>
<dbReference type="GO" id="GO:0005737">
    <property type="term" value="C:cytoplasm"/>
    <property type="evidence" value="ECO:0007669"/>
    <property type="project" value="UniProtKB-SubCell"/>
</dbReference>
<dbReference type="GO" id="GO:0003725">
    <property type="term" value="F:double-stranded RNA binding"/>
    <property type="evidence" value="ECO:0007669"/>
    <property type="project" value="InterPro"/>
</dbReference>
<evidence type="ECO:0000259" key="10">
    <source>
        <dbReference type="PROSITE" id="PS51163"/>
    </source>
</evidence>
<evidence type="ECO:0000256" key="3">
    <source>
        <dbReference type="ARBA" id="ARBA00022679"/>
    </source>
</evidence>
<evidence type="ECO:0000313" key="12">
    <source>
        <dbReference type="Proteomes" id="UP000185639"/>
    </source>
</evidence>
<evidence type="ECO:0000256" key="4">
    <source>
        <dbReference type="ARBA" id="ARBA00022694"/>
    </source>
</evidence>
<dbReference type="OrthoDB" id="9814580at2"/>
<dbReference type="STRING" id="484498.SAMN05421686_102333"/>
<evidence type="ECO:0000256" key="1">
    <source>
        <dbReference type="ARBA" id="ARBA00004496"/>
    </source>
</evidence>
<organism evidence="11 12">
    <name type="scientific">Thalassolituus maritimus</name>
    <dbReference type="NCBI Taxonomy" id="484498"/>
    <lineage>
        <taxon>Bacteria</taxon>
        <taxon>Pseudomonadati</taxon>
        <taxon>Pseudomonadota</taxon>
        <taxon>Gammaproteobacteria</taxon>
        <taxon>Oceanospirillales</taxon>
        <taxon>Oceanospirillaceae</taxon>
        <taxon>Thalassolituus</taxon>
    </lineage>
</organism>
<dbReference type="Gene3D" id="3.90.870.10">
    <property type="entry name" value="DHBP synthase"/>
    <property type="match status" value="1"/>
</dbReference>
<keyword evidence="12" id="KW-1185">Reference proteome</keyword>
<keyword evidence="4 9" id="KW-0819">tRNA processing</keyword>
<comment type="subcellular location">
    <subcellularLocation>
        <location evidence="1 9">Cytoplasm</location>
    </subcellularLocation>
</comment>
<dbReference type="Pfam" id="PF01300">
    <property type="entry name" value="Sua5_yciO_yrdC"/>
    <property type="match status" value="1"/>
</dbReference>
<dbReference type="FunFam" id="3.90.870.10:FF:000004">
    <property type="entry name" value="Threonylcarbamoyl-AMP synthase"/>
    <property type="match status" value="1"/>
</dbReference>
<protein>
    <recommendedName>
        <fullName evidence="9">Threonylcarbamoyl-AMP synthase</fullName>
        <shortName evidence="9">TC-AMP synthase</shortName>
        <ecNumber evidence="9">2.7.7.87</ecNumber>
    </recommendedName>
    <alternativeName>
        <fullName evidence="9">L-threonylcarbamoyladenylate synthase</fullName>
    </alternativeName>
    <alternativeName>
        <fullName evidence="9">t(6)A37 threonylcarbamoyladenosine biosynthesis protein TsaC</fullName>
    </alternativeName>
    <alternativeName>
        <fullName evidence="9">tRNA threonylcarbamoyladenosine biosynthesis protein TsaC</fullName>
    </alternativeName>
</protein>
<keyword evidence="5 9" id="KW-0548">Nucleotidyltransferase</keyword>
<keyword evidence="2 9" id="KW-0963">Cytoplasm</keyword>
<reference evidence="12" key="1">
    <citation type="submission" date="2017-01" db="EMBL/GenBank/DDBJ databases">
        <authorList>
            <person name="Varghese N."/>
            <person name="Submissions S."/>
        </authorList>
    </citation>
    <scope>NUCLEOTIDE SEQUENCE [LARGE SCALE GENOMIC DNA]</scope>
    <source>
        <strain evidence="12">DSM 24913</strain>
    </source>
</reference>
<dbReference type="InterPro" id="IPR006070">
    <property type="entry name" value="Sua5-like_dom"/>
</dbReference>
<dbReference type="RefSeq" id="WP_076514459.1">
    <property type="nucleotide sequence ID" value="NZ_FTOH01000002.1"/>
</dbReference>
<dbReference type="PANTHER" id="PTHR17490">
    <property type="entry name" value="SUA5"/>
    <property type="match status" value="1"/>
</dbReference>
<comment type="catalytic activity">
    <reaction evidence="8 9">
        <text>L-threonine + hydrogencarbonate + ATP = L-threonylcarbamoyladenylate + diphosphate + H2O</text>
        <dbReference type="Rhea" id="RHEA:36407"/>
        <dbReference type="ChEBI" id="CHEBI:15377"/>
        <dbReference type="ChEBI" id="CHEBI:17544"/>
        <dbReference type="ChEBI" id="CHEBI:30616"/>
        <dbReference type="ChEBI" id="CHEBI:33019"/>
        <dbReference type="ChEBI" id="CHEBI:57926"/>
        <dbReference type="ChEBI" id="CHEBI:73682"/>
        <dbReference type="EC" id="2.7.7.87"/>
    </reaction>
</comment>
<evidence type="ECO:0000313" key="11">
    <source>
        <dbReference type="EMBL" id="SIS56714.1"/>
    </source>
</evidence>
<accession>A0A1N7K5L8</accession>
<dbReference type="SUPFAM" id="SSF55821">
    <property type="entry name" value="YrdC/RibB"/>
    <property type="match status" value="1"/>
</dbReference>
<evidence type="ECO:0000256" key="5">
    <source>
        <dbReference type="ARBA" id="ARBA00022695"/>
    </source>
</evidence>
<dbReference type="InterPro" id="IPR050156">
    <property type="entry name" value="TC-AMP_synthase_SUA5"/>
</dbReference>
<dbReference type="AlphaFoldDB" id="A0A1N7K5L8"/>
<evidence type="ECO:0000256" key="8">
    <source>
        <dbReference type="ARBA" id="ARBA00048366"/>
    </source>
</evidence>
<dbReference type="GO" id="GO:0006450">
    <property type="term" value="P:regulation of translational fidelity"/>
    <property type="evidence" value="ECO:0007669"/>
    <property type="project" value="TreeGrafter"/>
</dbReference>
<evidence type="ECO:0000256" key="7">
    <source>
        <dbReference type="ARBA" id="ARBA00022840"/>
    </source>
</evidence>
<dbReference type="Proteomes" id="UP000185639">
    <property type="component" value="Unassembled WGS sequence"/>
</dbReference>
<feature type="domain" description="YrdC-like" evidence="10">
    <location>
        <begin position="3"/>
        <end position="181"/>
    </location>
</feature>
<comment type="similarity">
    <text evidence="9">Belongs to the SUA5 family. TsaC subfamily.</text>
</comment>
<keyword evidence="3 9" id="KW-0808">Transferase</keyword>
<dbReference type="HAMAP" id="MF_01852">
    <property type="entry name" value="TsaC"/>
    <property type="match status" value="1"/>
</dbReference>
<dbReference type="InterPro" id="IPR023535">
    <property type="entry name" value="TC-AMP_synthase"/>
</dbReference>
<dbReference type="GO" id="GO:0002949">
    <property type="term" value="P:tRNA threonylcarbamoyladenosine modification"/>
    <property type="evidence" value="ECO:0007669"/>
    <property type="project" value="UniProtKB-UniRule"/>
</dbReference>
<keyword evidence="6 9" id="KW-0547">Nucleotide-binding</keyword>
<dbReference type="GO" id="GO:0005524">
    <property type="term" value="F:ATP binding"/>
    <property type="evidence" value="ECO:0007669"/>
    <property type="project" value="UniProtKB-UniRule"/>
</dbReference>
<dbReference type="GO" id="GO:0061710">
    <property type="term" value="F:L-threonylcarbamoyladenylate synthase"/>
    <property type="evidence" value="ECO:0007669"/>
    <property type="project" value="UniProtKB-EC"/>
</dbReference>
<evidence type="ECO:0000256" key="6">
    <source>
        <dbReference type="ARBA" id="ARBA00022741"/>
    </source>
</evidence>
<keyword evidence="7 9" id="KW-0067">ATP-binding</keyword>
<gene>
    <name evidence="9" type="primary">tsaC</name>
    <name evidence="11" type="ORF">SAMN05421686_102333</name>
</gene>
<dbReference type="GO" id="GO:0000049">
    <property type="term" value="F:tRNA binding"/>
    <property type="evidence" value="ECO:0007669"/>
    <property type="project" value="TreeGrafter"/>
</dbReference>
<comment type="function">
    <text evidence="9">Required for the formation of a threonylcarbamoyl group on adenosine at position 37 (t(6)A37) in tRNAs that read codons beginning with adenine. Catalyzes the conversion of L-threonine, HCO(3)(-)/CO(2) and ATP to give threonylcarbamoyl-AMP (TC-AMP) as the acyladenylate intermediate, with the release of diphosphate.</text>
</comment>
<evidence type="ECO:0000256" key="9">
    <source>
        <dbReference type="HAMAP-Rule" id="MF_01852"/>
    </source>
</evidence>
<name>A0A1N7K5L8_9GAMM</name>
<dbReference type="EC" id="2.7.7.87" evidence="9"/>
<dbReference type="PROSITE" id="PS51163">
    <property type="entry name" value="YRDC"/>
    <property type="match status" value="1"/>
</dbReference>
<proteinExistence type="inferred from homology"/>
<sequence length="181" mass="20043">MNPWHLHQALRCIRSGGVIAYPTEAVWGLGCDPTDKQAVHRILDLKSRPEHKGLVLVGSSLEQFQDWVKPLSDDDRNTVMATWPGPVTWVLPCHDSVPVWLRGKHSSLAIRISDHPVVRALCDEVGPLVSTSANPAGKEPARTLLRVRQYFPSGINCLLPGALGGRRQPSEIRTLDGQRLR</sequence>